<dbReference type="Proteomes" id="UP001595752">
    <property type="component" value="Unassembled WGS sequence"/>
</dbReference>
<keyword evidence="1" id="KW-0472">Membrane</keyword>
<organism evidence="2 3">
    <name type="scientific">Bacillus songklensis</name>
    <dbReference type="NCBI Taxonomy" id="1069116"/>
    <lineage>
        <taxon>Bacteria</taxon>
        <taxon>Bacillati</taxon>
        <taxon>Bacillota</taxon>
        <taxon>Bacilli</taxon>
        <taxon>Bacillales</taxon>
        <taxon>Bacillaceae</taxon>
        <taxon>Bacillus</taxon>
    </lineage>
</organism>
<evidence type="ECO:0000256" key="1">
    <source>
        <dbReference type="SAM" id="Phobius"/>
    </source>
</evidence>
<keyword evidence="3" id="KW-1185">Reference proteome</keyword>
<evidence type="ECO:0000313" key="2">
    <source>
        <dbReference type="EMBL" id="MFC3885703.1"/>
    </source>
</evidence>
<proteinExistence type="predicted"/>
<dbReference type="EMBL" id="JBHRZT010000072">
    <property type="protein sequence ID" value="MFC3885703.1"/>
    <property type="molecule type" value="Genomic_DNA"/>
</dbReference>
<gene>
    <name evidence="2" type="ORF">ACFOU2_20395</name>
</gene>
<accession>A0ABV8B5W6</accession>
<feature type="transmembrane region" description="Helical" evidence="1">
    <location>
        <begin position="7"/>
        <end position="25"/>
    </location>
</feature>
<comment type="caution">
    <text evidence="2">The sequence shown here is derived from an EMBL/GenBank/DDBJ whole genome shotgun (WGS) entry which is preliminary data.</text>
</comment>
<name>A0ABV8B5W6_9BACI</name>
<keyword evidence="1" id="KW-1133">Transmembrane helix</keyword>
<protein>
    <submittedName>
        <fullName evidence="2">Uncharacterized protein</fullName>
    </submittedName>
</protein>
<evidence type="ECO:0000313" key="3">
    <source>
        <dbReference type="Proteomes" id="UP001595752"/>
    </source>
</evidence>
<reference evidence="3" key="1">
    <citation type="journal article" date="2019" name="Int. J. Syst. Evol. Microbiol.">
        <title>The Global Catalogue of Microorganisms (GCM) 10K type strain sequencing project: providing services to taxonomists for standard genome sequencing and annotation.</title>
        <authorList>
            <consortium name="The Broad Institute Genomics Platform"/>
            <consortium name="The Broad Institute Genome Sequencing Center for Infectious Disease"/>
            <person name="Wu L."/>
            <person name="Ma J."/>
        </authorList>
    </citation>
    <scope>NUCLEOTIDE SEQUENCE [LARGE SCALE GENOMIC DNA]</scope>
    <source>
        <strain evidence="3">CCUG 61889</strain>
    </source>
</reference>
<sequence length="90" mass="10159">MKQAVRLNSWILAGVGTSALIWISSKPNREKAMTMLRRWTGIGKAKREITLEEAFPIEKAGHPDPHDIGDNNMVSEGALYSVKYYNKEIQ</sequence>
<dbReference type="RefSeq" id="WP_377918097.1">
    <property type="nucleotide sequence ID" value="NZ_JBHRZT010000072.1"/>
</dbReference>
<keyword evidence="1" id="KW-0812">Transmembrane</keyword>